<evidence type="ECO:0000256" key="4">
    <source>
        <dbReference type="ARBA" id="ARBA00013673"/>
    </source>
</evidence>
<dbReference type="RefSeq" id="WP_192038415.1">
    <property type="nucleotide sequence ID" value="NZ_JACYWE010000002.1"/>
</dbReference>
<keyword evidence="6 12" id="KW-0698">rRNA processing</keyword>
<evidence type="ECO:0000256" key="9">
    <source>
        <dbReference type="ARBA" id="ARBA00022691"/>
    </source>
</evidence>
<dbReference type="Gene3D" id="3.40.1280.10">
    <property type="match status" value="1"/>
</dbReference>
<dbReference type="FunFam" id="3.40.1280.10:FF:000023">
    <property type="entry name" value="Ribosomal RNA small subunit methyltransferase E"/>
    <property type="match status" value="1"/>
</dbReference>
<keyword evidence="8 12" id="KW-0808">Transferase</keyword>
<evidence type="ECO:0000256" key="10">
    <source>
        <dbReference type="ARBA" id="ARBA00025699"/>
    </source>
</evidence>
<dbReference type="GO" id="GO:0070475">
    <property type="term" value="P:rRNA base methylation"/>
    <property type="evidence" value="ECO:0007669"/>
    <property type="project" value="TreeGrafter"/>
</dbReference>
<dbReference type="Gene3D" id="2.40.240.20">
    <property type="entry name" value="Hypothetical PUA domain-like, domain 1"/>
    <property type="match status" value="1"/>
</dbReference>
<evidence type="ECO:0000256" key="1">
    <source>
        <dbReference type="ARBA" id="ARBA00004496"/>
    </source>
</evidence>
<comment type="function">
    <text evidence="10 12">Specifically methylates the N3 position of the uracil ring of uridine 1498 (m3U1498) in 16S rRNA. Acts on the fully assembled 30S ribosomal subunit.</text>
</comment>
<evidence type="ECO:0000256" key="3">
    <source>
        <dbReference type="ARBA" id="ARBA00012328"/>
    </source>
</evidence>
<proteinExistence type="inferred from homology"/>
<accession>A0A927JBH9</accession>
<dbReference type="InterPro" id="IPR029028">
    <property type="entry name" value="Alpha/beta_knot_MTases"/>
</dbReference>
<dbReference type="Pfam" id="PF20260">
    <property type="entry name" value="PUA_4"/>
    <property type="match status" value="1"/>
</dbReference>
<organism evidence="15 16">
    <name type="scientific">Lolliginicoccus lacisalsi</name>
    <dbReference type="NCBI Taxonomy" id="2742202"/>
    <lineage>
        <taxon>Bacteria</taxon>
        <taxon>Bacillati</taxon>
        <taxon>Actinomycetota</taxon>
        <taxon>Actinomycetes</taxon>
        <taxon>Mycobacteriales</taxon>
        <taxon>Hoyosellaceae</taxon>
        <taxon>Lolliginicoccus</taxon>
    </lineage>
</organism>
<evidence type="ECO:0000313" key="16">
    <source>
        <dbReference type="Proteomes" id="UP000642993"/>
    </source>
</evidence>
<dbReference type="NCBIfam" id="TIGR00046">
    <property type="entry name" value="RsmE family RNA methyltransferase"/>
    <property type="match status" value="1"/>
</dbReference>
<dbReference type="InterPro" id="IPR046886">
    <property type="entry name" value="RsmE_MTase_dom"/>
</dbReference>
<dbReference type="PANTHER" id="PTHR30027:SF3">
    <property type="entry name" value="16S RRNA (URACIL(1498)-N(3))-METHYLTRANSFERASE"/>
    <property type="match status" value="1"/>
</dbReference>
<evidence type="ECO:0000256" key="8">
    <source>
        <dbReference type="ARBA" id="ARBA00022679"/>
    </source>
</evidence>
<comment type="similarity">
    <text evidence="2 12">Belongs to the RNA methyltransferase RsmE family.</text>
</comment>
<evidence type="ECO:0000256" key="5">
    <source>
        <dbReference type="ARBA" id="ARBA00022490"/>
    </source>
</evidence>
<sequence length="254" mass="26930">MAASIFHLDVLPEHNGGLVVLAGPEGHHAATVRRMRVGEELVLTDGTGGTARGIVERTAKDLVEIRVTERAQVPPHGPRITIVQALPKSERSELAVELVTEAGADVIVPWSASRCVARWDGLKMKKGVDKWRKTAFAAAKQARRTHFPEVRDQHSSRQVVELIEATVGAGGIALVLHESSMRHINDIPLAEASELLLVIGPEGGVAPEELDLFVGAGARCALLGPTVLRTSTAGAVALGALGVLTSKWSTTPID</sequence>
<evidence type="ECO:0000256" key="2">
    <source>
        <dbReference type="ARBA" id="ARBA00005528"/>
    </source>
</evidence>
<dbReference type="InterPro" id="IPR006700">
    <property type="entry name" value="RsmE"/>
</dbReference>
<feature type="domain" description="Ribosomal RNA small subunit methyltransferase E methyltransferase" evidence="13">
    <location>
        <begin position="78"/>
        <end position="241"/>
    </location>
</feature>
<feature type="domain" description="Ribosomal RNA small subunit methyltransferase E PUA-like" evidence="14">
    <location>
        <begin position="22"/>
        <end position="67"/>
    </location>
</feature>
<evidence type="ECO:0000256" key="7">
    <source>
        <dbReference type="ARBA" id="ARBA00022603"/>
    </source>
</evidence>
<dbReference type="NCBIfam" id="NF008693">
    <property type="entry name" value="PRK11713.2-3"/>
    <property type="match status" value="1"/>
</dbReference>
<evidence type="ECO:0000259" key="14">
    <source>
        <dbReference type="Pfam" id="PF20260"/>
    </source>
</evidence>
<evidence type="ECO:0000259" key="13">
    <source>
        <dbReference type="Pfam" id="PF04452"/>
    </source>
</evidence>
<protein>
    <recommendedName>
        <fullName evidence="4 12">Ribosomal RNA small subunit methyltransferase E</fullName>
        <ecNumber evidence="3 12">2.1.1.193</ecNumber>
    </recommendedName>
</protein>
<dbReference type="SUPFAM" id="SSF88697">
    <property type="entry name" value="PUA domain-like"/>
    <property type="match status" value="1"/>
</dbReference>
<keyword evidence="9 12" id="KW-0949">S-adenosyl-L-methionine</keyword>
<dbReference type="SUPFAM" id="SSF75217">
    <property type="entry name" value="alpha/beta knot"/>
    <property type="match status" value="1"/>
</dbReference>
<dbReference type="EMBL" id="JACYWE010000002">
    <property type="protein sequence ID" value="MBD8505622.1"/>
    <property type="molecule type" value="Genomic_DNA"/>
</dbReference>
<evidence type="ECO:0000256" key="6">
    <source>
        <dbReference type="ARBA" id="ARBA00022552"/>
    </source>
</evidence>
<dbReference type="PIRSF" id="PIRSF015601">
    <property type="entry name" value="MTase_slr0722"/>
    <property type="match status" value="1"/>
</dbReference>
<dbReference type="Proteomes" id="UP000642993">
    <property type="component" value="Unassembled WGS sequence"/>
</dbReference>
<dbReference type="InterPro" id="IPR029026">
    <property type="entry name" value="tRNA_m1G_MTases_N"/>
</dbReference>
<dbReference type="Pfam" id="PF04452">
    <property type="entry name" value="Methyltrans_RNA"/>
    <property type="match status" value="1"/>
</dbReference>
<dbReference type="GO" id="GO:0005737">
    <property type="term" value="C:cytoplasm"/>
    <property type="evidence" value="ECO:0007669"/>
    <property type="project" value="UniProtKB-SubCell"/>
</dbReference>
<name>A0A927JBH9_9ACTN</name>
<dbReference type="InterPro" id="IPR015947">
    <property type="entry name" value="PUA-like_sf"/>
</dbReference>
<dbReference type="GO" id="GO:0070042">
    <property type="term" value="F:rRNA (uridine-N3-)-methyltransferase activity"/>
    <property type="evidence" value="ECO:0007669"/>
    <property type="project" value="TreeGrafter"/>
</dbReference>
<dbReference type="CDD" id="cd18084">
    <property type="entry name" value="RsmE-like"/>
    <property type="match status" value="1"/>
</dbReference>
<dbReference type="AlphaFoldDB" id="A0A927JBH9"/>
<keyword evidence="16" id="KW-1185">Reference proteome</keyword>
<dbReference type="EC" id="2.1.1.193" evidence="3 12"/>
<keyword evidence="5 12" id="KW-0963">Cytoplasm</keyword>
<dbReference type="InterPro" id="IPR046887">
    <property type="entry name" value="RsmE_PUA-like"/>
</dbReference>
<dbReference type="PANTHER" id="PTHR30027">
    <property type="entry name" value="RIBOSOMAL RNA SMALL SUBUNIT METHYLTRANSFERASE E"/>
    <property type="match status" value="1"/>
</dbReference>
<gene>
    <name evidence="15" type="ORF">HT102_03865</name>
</gene>
<comment type="caution">
    <text evidence="15">The sequence shown here is derived from an EMBL/GenBank/DDBJ whole genome shotgun (WGS) entry which is preliminary data.</text>
</comment>
<evidence type="ECO:0000256" key="12">
    <source>
        <dbReference type="PIRNR" id="PIRNR015601"/>
    </source>
</evidence>
<comment type="catalytic activity">
    <reaction evidence="11 12">
        <text>uridine(1498) in 16S rRNA + S-adenosyl-L-methionine = N(3)-methyluridine(1498) in 16S rRNA + S-adenosyl-L-homocysteine + H(+)</text>
        <dbReference type="Rhea" id="RHEA:42920"/>
        <dbReference type="Rhea" id="RHEA-COMP:10283"/>
        <dbReference type="Rhea" id="RHEA-COMP:10284"/>
        <dbReference type="ChEBI" id="CHEBI:15378"/>
        <dbReference type="ChEBI" id="CHEBI:57856"/>
        <dbReference type="ChEBI" id="CHEBI:59789"/>
        <dbReference type="ChEBI" id="CHEBI:65315"/>
        <dbReference type="ChEBI" id="CHEBI:74502"/>
        <dbReference type="EC" id="2.1.1.193"/>
    </reaction>
</comment>
<evidence type="ECO:0000313" key="15">
    <source>
        <dbReference type="EMBL" id="MBD8505622.1"/>
    </source>
</evidence>
<reference evidence="15" key="1">
    <citation type="submission" date="2020-09" db="EMBL/GenBank/DDBJ databases">
        <title>Hoyosella lacisalsi sp. nov., a halotolerant actinobacterium isolated from soil of Lake Gudzhirganskoe.</title>
        <authorList>
            <person name="Yang Q."/>
            <person name="Guo P.Y."/>
            <person name="Liu S.W."/>
            <person name="Li F.N."/>
            <person name="Sun C.H."/>
        </authorList>
    </citation>
    <scope>NUCLEOTIDE SEQUENCE</scope>
    <source>
        <strain evidence="15">G463</strain>
    </source>
</reference>
<evidence type="ECO:0000256" key="11">
    <source>
        <dbReference type="ARBA" id="ARBA00047944"/>
    </source>
</evidence>
<comment type="subcellular location">
    <subcellularLocation>
        <location evidence="1 12">Cytoplasm</location>
    </subcellularLocation>
</comment>
<keyword evidence="7 12" id="KW-0489">Methyltransferase</keyword>